<dbReference type="Proteomes" id="UP001549291">
    <property type="component" value="Unassembled WGS sequence"/>
</dbReference>
<keyword evidence="2" id="KW-1185">Reference proteome</keyword>
<proteinExistence type="predicted"/>
<organism evidence="1 2">
    <name type="scientific">Bradyrhizobium japonicum</name>
    <dbReference type="NCBI Taxonomy" id="375"/>
    <lineage>
        <taxon>Bacteria</taxon>
        <taxon>Pseudomonadati</taxon>
        <taxon>Pseudomonadota</taxon>
        <taxon>Alphaproteobacteria</taxon>
        <taxon>Hyphomicrobiales</taxon>
        <taxon>Nitrobacteraceae</taxon>
        <taxon>Bradyrhizobium</taxon>
    </lineage>
</organism>
<evidence type="ECO:0000313" key="2">
    <source>
        <dbReference type="Proteomes" id="UP001549291"/>
    </source>
</evidence>
<sequence length="71" mass="7602">MLDQIIGDVTAIYDKYDMLDEKRAVVVTLAAELRRVIGDAGPLGYMPKAGSDASSSVTLVATDRARSISSR</sequence>
<comment type="caution">
    <text evidence="1">The sequence shown here is derived from an EMBL/GenBank/DDBJ whole genome shotgun (WGS) entry which is preliminary data.</text>
</comment>
<name>A0ABV2RSQ5_BRAJP</name>
<evidence type="ECO:0000313" key="1">
    <source>
        <dbReference type="EMBL" id="MET4719939.1"/>
    </source>
</evidence>
<protein>
    <submittedName>
        <fullName evidence="1">Uncharacterized protein</fullName>
    </submittedName>
</protein>
<reference evidence="1 2" key="1">
    <citation type="submission" date="2024-06" db="EMBL/GenBank/DDBJ databases">
        <title>Genomic Encyclopedia of Type Strains, Phase V (KMG-V): Genome sequencing to study the core and pangenomes of soil and plant-associated prokaryotes.</title>
        <authorList>
            <person name="Whitman W."/>
        </authorList>
    </citation>
    <scope>NUCLEOTIDE SEQUENCE [LARGE SCALE GENOMIC DNA]</scope>
    <source>
        <strain evidence="1 2">USDA 160</strain>
    </source>
</reference>
<gene>
    <name evidence="1" type="ORF">ABIF63_004045</name>
</gene>
<dbReference type="EMBL" id="JBEPTQ010000002">
    <property type="protein sequence ID" value="MET4719939.1"/>
    <property type="molecule type" value="Genomic_DNA"/>
</dbReference>
<accession>A0ABV2RSQ5</accession>